<evidence type="ECO:0000256" key="4">
    <source>
        <dbReference type="ARBA" id="ARBA00034924"/>
    </source>
</evidence>
<reference evidence="5" key="1">
    <citation type="submission" date="2025-08" db="UniProtKB">
        <authorList>
            <consortium name="Ensembl"/>
        </authorList>
    </citation>
    <scope>IDENTIFICATION</scope>
</reference>
<dbReference type="AlphaFoldDB" id="A0A8C0HRW3"/>
<evidence type="ECO:0000313" key="6">
    <source>
        <dbReference type="Proteomes" id="UP000694555"/>
    </source>
</evidence>
<accession>A0A8C0HRW3</accession>
<evidence type="ECO:0000256" key="3">
    <source>
        <dbReference type="ARBA" id="ARBA00034921"/>
    </source>
</evidence>
<dbReference type="Gene3D" id="2.60.120.620">
    <property type="entry name" value="q2cbj1_9rhob like domain"/>
    <property type="match status" value="2"/>
</dbReference>
<organism evidence="5 6">
    <name type="scientific">Buteo japonicus</name>
    <dbReference type="NCBI Taxonomy" id="224669"/>
    <lineage>
        <taxon>Eukaryota</taxon>
        <taxon>Metazoa</taxon>
        <taxon>Chordata</taxon>
        <taxon>Craniata</taxon>
        <taxon>Vertebrata</taxon>
        <taxon>Euteleostomi</taxon>
        <taxon>Archelosauria</taxon>
        <taxon>Archosauria</taxon>
        <taxon>Dinosauria</taxon>
        <taxon>Saurischia</taxon>
        <taxon>Theropoda</taxon>
        <taxon>Coelurosauria</taxon>
        <taxon>Aves</taxon>
        <taxon>Neognathae</taxon>
        <taxon>Neoaves</taxon>
        <taxon>Telluraves</taxon>
        <taxon>Accipitrimorphae</taxon>
        <taxon>Accipitriformes</taxon>
        <taxon>Accipitridae</taxon>
        <taxon>Accipitrinae</taxon>
        <taxon>Buteo</taxon>
    </lineage>
</organism>
<dbReference type="InterPro" id="IPR047128">
    <property type="entry name" value="PhyH"/>
</dbReference>
<dbReference type="Pfam" id="PF05721">
    <property type="entry name" value="PhyH"/>
    <property type="match status" value="1"/>
</dbReference>
<name>A0A8C0HRW3_9AVES</name>
<dbReference type="EC" id="1.14.11.18" evidence="2"/>
<dbReference type="SUPFAM" id="SSF51197">
    <property type="entry name" value="Clavaminate synthase-like"/>
    <property type="match status" value="1"/>
</dbReference>
<keyword evidence="6" id="KW-1185">Reference proteome</keyword>
<evidence type="ECO:0000256" key="2">
    <source>
        <dbReference type="ARBA" id="ARBA00034809"/>
    </source>
</evidence>
<dbReference type="PANTHER" id="PTHR21308">
    <property type="entry name" value="PHYTANOYL-COA ALPHA-HYDROXYLASE"/>
    <property type="match status" value="1"/>
</dbReference>
<comment type="similarity">
    <text evidence="1">Belongs to the PhyH family.</text>
</comment>
<proteinExistence type="inferred from homology"/>
<evidence type="ECO:0000313" key="5">
    <source>
        <dbReference type="Ensembl" id="ENSBJAP00000024006.1"/>
    </source>
</evidence>
<protein>
    <recommendedName>
        <fullName evidence="2">phytanoyl-CoA dioxygenase</fullName>
        <ecNumber evidence="2">1.14.11.18</ecNumber>
    </recommendedName>
    <alternativeName>
        <fullName evidence="3">Phytanic acid oxidase</fullName>
    </alternativeName>
    <alternativeName>
        <fullName evidence="4">Phytanoyl-CoA alpha-hydroxylase</fullName>
    </alternativeName>
</protein>
<dbReference type="Proteomes" id="UP000694555">
    <property type="component" value="Unplaced"/>
</dbReference>
<reference evidence="5" key="2">
    <citation type="submission" date="2025-09" db="UniProtKB">
        <authorList>
            <consortium name="Ensembl"/>
        </authorList>
    </citation>
    <scope>IDENTIFICATION</scope>
</reference>
<evidence type="ECO:0000256" key="1">
    <source>
        <dbReference type="ARBA" id="ARBA00005830"/>
    </source>
</evidence>
<sequence length="307" mass="34758">MPPVELGAAGPSVRASFAPRPAAMLPTLLSLTAWTLHVPLPPHSPLSFSLLTSPSSAAPLTASLSSDFYTLDNNVLTTEQRQFYEDNGYLLVKKLTSDEDIEHFRKEFVRICNKEGNPLGVLIMGDKICKPNLIRSEKTVNKVRDFWEDEELFRYRTLTEVLKYVECFTGPNIIAMQMMLMNKLPDSGTQSSREREMQKLCPASAWAEYVELLKHSSPPIKFFHGLLDCDEKSPRVHLVMEKGDTVFFHPLLIHGSGINETSGFRKSISCHFASSECYYIDIKNTTQKHLEKEVFLSKVMQGKRINL</sequence>
<dbReference type="InterPro" id="IPR008775">
    <property type="entry name" value="Phytyl_CoA_dOase-like"/>
</dbReference>
<dbReference type="GO" id="GO:0001561">
    <property type="term" value="P:fatty acid alpha-oxidation"/>
    <property type="evidence" value="ECO:0007669"/>
    <property type="project" value="InterPro"/>
</dbReference>
<dbReference type="GO" id="GO:0048244">
    <property type="term" value="F:phytanoyl-CoA dioxygenase activity"/>
    <property type="evidence" value="ECO:0007669"/>
    <property type="project" value="UniProtKB-EC"/>
</dbReference>
<dbReference type="PANTHER" id="PTHR21308:SF1">
    <property type="entry name" value="PHYTANOYL-COA DIOXYGENASE, PEROXISOMAL"/>
    <property type="match status" value="1"/>
</dbReference>
<dbReference type="Ensembl" id="ENSBJAT00000024666.1">
    <property type="protein sequence ID" value="ENSBJAP00000024006.1"/>
    <property type="gene ID" value="ENSBJAG00000015423.1"/>
</dbReference>